<protein>
    <submittedName>
        <fullName evidence="2">Uncharacterized protein</fullName>
    </submittedName>
</protein>
<organism evidence="2">
    <name type="scientific">Anguilla anguilla</name>
    <name type="common">European freshwater eel</name>
    <name type="synonym">Muraena anguilla</name>
    <dbReference type="NCBI Taxonomy" id="7936"/>
    <lineage>
        <taxon>Eukaryota</taxon>
        <taxon>Metazoa</taxon>
        <taxon>Chordata</taxon>
        <taxon>Craniata</taxon>
        <taxon>Vertebrata</taxon>
        <taxon>Euteleostomi</taxon>
        <taxon>Actinopterygii</taxon>
        <taxon>Neopterygii</taxon>
        <taxon>Teleostei</taxon>
        <taxon>Anguilliformes</taxon>
        <taxon>Anguillidae</taxon>
        <taxon>Anguilla</taxon>
    </lineage>
</organism>
<reference evidence="2" key="1">
    <citation type="submission" date="2014-11" db="EMBL/GenBank/DDBJ databases">
        <authorList>
            <person name="Amaro Gonzalez C."/>
        </authorList>
    </citation>
    <scope>NUCLEOTIDE SEQUENCE</scope>
</reference>
<evidence type="ECO:0000313" key="2">
    <source>
        <dbReference type="EMBL" id="JAI02719.1"/>
    </source>
</evidence>
<accession>A0A0E9XLY3</accession>
<dbReference type="EMBL" id="GBXM01005859">
    <property type="protein sequence ID" value="JAI02719.1"/>
    <property type="molecule type" value="Transcribed_RNA"/>
</dbReference>
<reference evidence="2" key="2">
    <citation type="journal article" date="2015" name="Fish Shellfish Immunol.">
        <title>Early steps in the European eel (Anguilla anguilla)-Vibrio vulnificus interaction in the gills: Role of the RtxA13 toxin.</title>
        <authorList>
            <person name="Callol A."/>
            <person name="Pajuelo D."/>
            <person name="Ebbesson L."/>
            <person name="Teles M."/>
            <person name="MacKenzie S."/>
            <person name="Amaro C."/>
        </authorList>
    </citation>
    <scope>NUCLEOTIDE SEQUENCE</scope>
</reference>
<dbReference type="AlphaFoldDB" id="A0A0E9XLY3"/>
<proteinExistence type="predicted"/>
<name>A0A0E9XLY3_ANGAN</name>
<evidence type="ECO:0000256" key="1">
    <source>
        <dbReference type="SAM" id="MobiDB-lite"/>
    </source>
</evidence>
<sequence>MHSTQLLVQAMVTSRLDYCNSLLASPPACAIQPLQMIQNAAVCLQRSYVLSHHSPAEVTPLATDRRQDQVQSPDPCLHCSQKDSSRL</sequence>
<feature type="region of interest" description="Disordered" evidence="1">
    <location>
        <begin position="59"/>
        <end position="87"/>
    </location>
</feature>